<proteinExistence type="predicted"/>
<dbReference type="EMBL" id="BANC01000015">
    <property type="protein sequence ID" value="GAN78997.1"/>
    <property type="molecule type" value="Genomic_DNA"/>
</dbReference>
<reference evidence="3 4" key="1">
    <citation type="submission" date="2012-11" db="EMBL/GenBank/DDBJ databases">
        <title>Whole genome sequence of Acidocella aminolytica 101 = DSM 11237.</title>
        <authorList>
            <person name="Azuma Y."/>
            <person name="Higashiura N."/>
            <person name="Hirakawa H."/>
            <person name="Matsushita K."/>
        </authorList>
    </citation>
    <scope>NUCLEOTIDE SEQUENCE [LARGE SCALE GENOMIC DNA]</scope>
    <source>
        <strain evidence="4">101 / DSM 11237</strain>
    </source>
</reference>
<feature type="coiled-coil region" evidence="1">
    <location>
        <begin position="4"/>
        <end position="42"/>
    </location>
</feature>
<keyword evidence="1" id="KW-0175">Coiled coil</keyword>
<evidence type="ECO:0008006" key="5">
    <source>
        <dbReference type="Google" id="ProtNLM"/>
    </source>
</evidence>
<protein>
    <recommendedName>
        <fullName evidence="5">Transporter</fullName>
    </recommendedName>
</protein>
<dbReference type="STRING" id="1120923.SAMN02746095_03015"/>
<name>A0A0D6PBE9_9PROT</name>
<evidence type="ECO:0000256" key="2">
    <source>
        <dbReference type="SAM" id="MobiDB-lite"/>
    </source>
</evidence>
<evidence type="ECO:0000256" key="1">
    <source>
        <dbReference type="SAM" id="Coils"/>
    </source>
</evidence>
<keyword evidence="4" id="KW-1185">Reference proteome</keyword>
<dbReference type="AlphaFoldDB" id="A0A0D6PBE9"/>
<gene>
    <name evidence="3" type="ORF">Aam_015_007</name>
</gene>
<organism evidence="3 4">
    <name type="scientific">Acidocella aminolytica 101 = DSM 11237</name>
    <dbReference type="NCBI Taxonomy" id="1120923"/>
    <lineage>
        <taxon>Bacteria</taxon>
        <taxon>Pseudomonadati</taxon>
        <taxon>Pseudomonadota</taxon>
        <taxon>Alphaproteobacteria</taxon>
        <taxon>Acetobacterales</taxon>
        <taxon>Acidocellaceae</taxon>
        <taxon>Acidocella</taxon>
    </lineage>
</organism>
<accession>A0A0D6PBE9</accession>
<feature type="compositionally biased region" description="Polar residues" evidence="2">
    <location>
        <begin position="58"/>
        <end position="68"/>
    </location>
</feature>
<feature type="region of interest" description="Disordered" evidence="2">
    <location>
        <begin position="43"/>
        <end position="94"/>
    </location>
</feature>
<sequence>MSDLTALQKSIAAQQAKLQEQEEDLARQVLQLQKQQQLLNSEMAKMRGMGTPAPAAQQVVQEGPVSTSTPEDAPAPTATAGAEQKQAKTQNQEDQTKIILQSSTVLSNTGGVLTPKGQLVIDPSVEYDYWTQNQLNLNGFTIIPGITFGNIFISRVDQRYIMPALTLRYGVTNRMEINLKVPFVLGWGSTTAQQAGASALPLTASANAADIGDIQFGASYQFNSGDNGWPIFVGNLTFKTATGQNPYEVPIYNAQNTSDQLLYGIPKKLPTGTGFYALEPSLTVFYATAPGVLFGNLQYIKNFSNTFTVPNTTGGPGSRVDLSPGQALAATFGLGFALNDKASMTLSYQEEHVFPASANGSQLAGSSYDFGTFNFGLGYNISKRTSLNIGVGIGVGPYAPAAKILVEVPIRMNLF</sequence>
<dbReference type="Proteomes" id="UP000032668">
    <property type="component" value="Unassembled WGS sequence"/>
</dbReference>
<evidence type="ECO:0000313" key="3">
    <source>
        <dbReference type="EMBL" id="GAN78997.1"/>
    </source>
</evidence>
<comment type="caution">
    <text evidence="3">The sequence shown here is derived from an EMBL/GenBank/DDBJ whole genome shotgun (WGS) entry which is preliminary data.</text>
</comment>
<evidence type="ECO:0000313" key="4">
    <source>
        <dbReference type="Proteomes" id="UP000032668"/>
    </source>
</evidence>
<feature type="compositionally biased region" description="Low complexity" evidence="2">
    <location>
        <begin position="69"/>
        <end position="82"/>
    </location>
</feature>